<dbReference type="GO" id="GO:1902388">
    <property type="term" value="F:ceramide 1-phosphate transfer activity"/>
    <property type="evidence" value="ECO:0007669"/>
    <property type="project" value="TreeGrafter"/>
</dbReference>
<dbReference type="InterPro" id="IPR014830">
    <property type="entry name" value="Glycolipid_transfer_prot_dom"/>
</dbReference>
<dbReference type="PANTHER" id="PTHR10219">
    <property type="entry name" value="GLYCOLIPID TRANSFER PROTEIN-RELATED"/>
    <property type="match status" value="1"/>
</dbReference>
<reference evidence="3" key="1">
    <citation type="submission" date="2013-02" db="EMBL/GenBank/DDBJ databases">
        <authorList>
            <person name="Hughes D."/>
        </authorList>
    </citation>
    <scope>NUCLEOTIDE SEQUENCE</scope>
    <source>
        <strain>Durham</strain>
        <strain evidence="3">NC isolate 2 -- Noor lab</strain>
    </source>
</reference>
<sequence length="127" mass="14874">MTYEKEGDLFKDTSYVSGSRTLLRLHRGLEFIYEFLQKLAELEDHDKTSTCCKASYNNTLAKYHPWVVRKAANVAMYALPTQGDLLRKVCLDVPKAVQELPEMLKYTKIVYDRVENLYTMHDLHWLP</sequence>
<dbReference type="HOGENOM" id="CLU_2186749_0_0_1"/>
<feature type="domain" description="Glycolipid transfer protein" evidence="1">
    <location>
        <begin position="2"/>
        <end position="90"/>
    </location>
</feature>
<evidence type="ECO:0000259" key="1">
    <source>
        <dbReference type="Pfam" id="PF08718"/>
    </source>
</evidence>
<reference evidence="2" key="2">
    <citation type="submission" date="2015-06" db="UniProtKB">
        <authorList>
            <consortium name="EnsemblMetazoa"/>
        </authorList>
    </citation>
    <scope>IDENTIFICATION</scope>
</reference>
<dbReference type="OMA" id="IKESDEH"/>
<organism evidence="2 3">
    <name type="scientific">Megaselia scalaris</name>
    <name type="common">Humpbacked fly</name>
    <name type="synonym">Phora scalaris</name>
    <dbReference type="NCBI Taxonomy" id="36166"/>
    <lineage>
        <taxon>Eukaryota</taxon>
        <taxon>Metazoa</taxon>
        <taxon>Ecdysozoa</taxon>
        <taxon>Arthropoda</taxon>
        <taxon>Hexapoda</taxon>
        <taxon>Insecta</taxon>
        <taxon>Pterygota</taxon>
        <taxon>Neoptera</taxon>
        <taxon>Endopterygota</taxon>
        <taxon>Diptera</taxon>
        <taxon>Brachycera</taxon>
        <taxon>Muscomorpha</taxon>
        <taxon>Platypezoidea</taxon>
        <taxon>Phoridae</taxon>
        <taxon>Megaseliini</taxon>
        <taxon>Megaselia</taxon>
    </lineage>
</organism>
<dbReference type="InterPro" id="IPR036497">
    <property type="entry name" value="GLTP_sf"/>
</dbReference>
<dbReference type="AlphaFoldDB" id="T1H6I4"/>
<evidence type="ECO:0000313" key="2">
    <source>
        <dbReference type="EnsemblMetazoa" id="MESCA012317-PA"/>
    </source>
</evidence>
<dbReference type="Proteomes" id="UP000015102">
    <property type="component" value="Unassembled WGS sequence"/>
</dbReference>
<dbReference type="Gene3D" id="1.10.3520.10">
    <property type="entry name" value="Glycolipid transfer protein"/>
    <property type="match status" value="1"/>
</dbReference>
<proteinExistence type="predicted"/>
<dbReference type="GO" id="GO:0016020">
    <property type="term" value="C:membrane"/>
    <property type="evidence" value="ECO:0007669"/>
    <property type="project" value="TreeGrafter"/>
</dbReference>
<dbReference type="Pfam" id="PF08718">
    <property type="entry name" value="GLTP"/>
    <property type="match status" value="1"/>
</dbReference>
<dbReference type="PANTHER" id="PTHR10219:SF43">
    <property type="entry name" value="GLYCOLIPID TRANSFER PROTEIN DOMAIN-CONTAINING PROTEIN"/>
    <property type="match status" value="1"/>
</dbReference>
<dbReference type="SUPFAM" id="SSF110004">
    <property type="entry name" value="Glycolipid transfer protein, GLTP"/>
    <property type="match status" value="1"/>
</dbReference>
<protein>
    <recommendedName>
        <fullName evidence="1">Glycolipid transfer protein domain-containing protein</fullName>
    </recommendedName>
</protein>
<keyword evidence="3" id="KW-1185">Reference proteome</keyword>
<dbReference type="GO" id="GO:0005829">
    <property type="term" value="C:cytosol"/>
    <property type="evidence" value="ECO:0007669"/>
    <property type="project" value="TreeGrafter"/>
</dbReference>
<dbReference type="EnsemblMetazoa" id="MESCA012317-RA">
    <property type="protein sequence ID" value="MESCA012317-PA"/>
    <property type="gene ID" value="MESCA012317"/>
</dbReference>
<name>T1H6I4_MEGSC</name>
<dbReference type="GO" id="GO:1902387">
    <property type="term" value="F:ceramide 1-phosphate binding"/>
    <property type="evidence" value="ECO:0007669"/>
    <property type="project" value="TreeGrafter"/>
</dbReference>
<evidence type="ECO:0000313" key="3">
    <source>
        <dbReference type="Proteomes" id="UP000015102"/>
    </source>
</evidence>
<accession>T1H6I4</accession>
<dbReference type="STRING" id="36166.T1H6I4"/>